<name>A0A5B8UVJ2_9SPHI</name>
<keyword evidence="3" id="KW-1185">Reference proteome</keyword>
<sequence>MKILLDQNISFRVVALLSGLYETIDHVKSLGLTDASDQTIWDYALVNSYTVITFDSDFIDLATLKGTPPKIIWLRFGNSSNLKIANKLLLNADLIRNFITNEDSGIGFLVID</sequence>
<evidence type="ECO:0000313" key="2">
    <source>
        <dbReference type="EMBL" id="QEC62898.1"/>
    </source>
</evidence>
<dbReference type="InterPro" id="IPR041049">
    <property type="entry name" value="DUF5615"/>
</dbReference>
<proteinExistence type="predicted"/>
<protein>
    <recommendedName>
        <fullName evidence="1">DUF5615 domain-containing protein</fullName>
    </recommendedName>
</protein>
<accession>A0A5B8UVJ2</accession>
<reference evidence="2 3" key="1">
    <citation type="journal article" date="2017" name="Curr. Microbiol.">
        <title>Mucilaginibacter ginsenosidivorans sp. nov., Isolated from Soil of Ginseng Field.</title>
        <authorList>
            <person name="Kim M.M."/>
            <person name="Siddiqi M.Z."/>
            <person name="Im W.T."/>
        </authorList>
    </citation>
    <scope>NUCLEOTIDE SEQUENCE [LARGE SCALE GENOMIC DNA]</scope>
    <source>
        <strain evidence="2 3">Gsoil 3017</strain>
    </source>
</reference>
<gene>
    <name evidence="2" type="ORF">FRZ54_10015</name>
</gene>
<dbReference type="EMBL" id="CP042436">
    <property type="protein sequence ID" value="QEC62898.1"/>
    <property type="molecule type" value="Genomic_DNA"/>
</dbReference>
<evidence type="ECO:0000313" key="3">
    <source>
        <dbReference type="Proteomes" id="UP000321479"/>
    </source>
</evidence>
<evidence type="ECO:0000259" key="1">
    <source>
        <dbReference type="Pfam" id="PF18480"/>
    </source>
</evidence>
<dbReference type="RefSeq" id="WP_147031474.1">
    <property type="nucleotide sequence ID" value="NZ_CP042436.1"/>
</dbReference>
<organism evidence="2 3">
    <name type="scientific">Mucilaginibacter ginsenosidivorans</name>
    <dbReference type="NCBI Taxonomy" id="398053"/>
    <lineage>
        <taxon>Bacteria</taxon>
        <taxon>Pseudomonadati</taxon>
        <taxon>Bacteroidota</taxon>
        <taxon>Sphingobacteriia</taxon>
        <taxon>Sphingobacteriales</taxon>
        <taxon>Sphingobacteriaceae</taxon>
        <taxon>Mucilaginibacter</taxon>
    </lineage>
</organism>
<dbReference type="OrthoDB" id="27473at2"/>
<dbReference type="Proteomes" id="UP000321479">
    <property type="component" value="Chromosome"/>
</dbReference>
<feature type="domain" description="DUF5615" evidence="1">
    <location>
        <begin position="1"/>
        <end position="101"/>
    </location>
</feature>
<dbReference type="KEGG" id="mgin:FRZ54_10015"/>
<dbReference type="AlphaFoldDB" id="A0A5B8UVJ2"/>
<dbReference type="Pfam" id="PF18480">
    <property type="entry name" value="DUF5615"/>
    <property type="match status" value="1"/>
</dbReference>